<name>A0A1B6LAE5_9HEMI</name>
<dbReference type="AlphaFoldDB" id="A0A1B6LAE5"/>
<evidence type="ECO:0000259" key="3">
    <source>
        <dbReference type="Pfam" id="PF24498"/>
    </source>
</evidence>
<dbReference type="InterPro" id="IPR013783">
    <property type="entry name" value="Ig-like_fold"/>
</dbReference>
<feature type="compositionally biased region" description="Polar residues" evidence="1">
    <location>
        <begin position="1117"/>
        <end position="1127"/>
    </location>
</feature>
<evidence type="ECO:0008006" key="7">
    <source>
        <dbReference type="Google" id="ProtNLM"/>
    </source>
</evidence>
<dbReference type="Pfam" id="PF24499">
    <property type="entry name" value="Ig_TMEM131L_4"/>
    <property type="match status" value="1"/>
</dbReference>
<sequence length="1137" mass="123097">LETGHTSGRVVVKSKQSTQKLVIPYTATVLAGGLSYDSQVTRFQSDSTHNPPRTFQLTNNFRLPIAITNVSLPVEAQPYFELRQFEPQILQPSQTAPLFQILPEISPHLTLDSTIVVYTNVSTLSVPLLCYNGKLTKVIYHNETELELGTVGSGTEKQVVFALVNHNPVPVTLLSWDTSLPAATISIASVRDGNATSFLSQYSLYNDTTKERSVGPGQYAVVRVSVRAVSQVGETRAHVTLRTEYETIEIAAHMRVEHGSLQVTPDPIIFDNCFPGKVCTEPLRVQSLFSVAMAVTGVSGVGVPADPRLSFSPVAPPLLPPAATTRLGTLSFDTQLLPPEDNYLATTHNVTGATRWQDTLELPAHCPDYDLSLLAARYDHYRNLSSRLLNLSLRLDTTEVREHMFGARVRLSWPRLARDLVFPLTQVGNTTRRSLVVSNPGTQQPLVVQLVLEHTYPSAASVLDNLPPGLRPEALTGAQIAPGEFVIDPADSLHRTSGPHIHRDTWVFVIPPGTNTTVGVGFTPSGAHLASTLLLLRNNLTVLETVQLSGSGAYTQFKFGNRKPGSLTPLLFELAEKHLKDCEREKQRKFPAPNLTVKRSFTARNTGALPILVHGFHISGLPCEGYGFRVLNCEAFQLLPNTTRKVDIAFTPDFTLARVQRTLGVWTSESDTAANYTLVATLPPFLLSSCSSVLARPAWEPLLYYCAVTFMVFLLVCVLAAAFLESDRALKCALLAMSRDNTAVQPVLDLKSIGTGVGTSLSSSSSSGSSVGTGSGSSGVLSQAESLTVPWTRAPPPAPSSSHTHEPEVAKERVKPSTESESPPQCQSQTKSTSVKKKDKERVSKRYSDPTDNISTERRSSWANVFTKPVTSPVPKAQAKVAVVVPSSPSPSEPNKLPPPEGKKKLSKKNSNAGKCVREKELAVLPVASLGLNVGEDTETSSTTTDSSHDDGDKEVEVTMACDTVGKGQRNRGKVTEAKKSPPAAAERNGGSASSLELEWEEDDRELLTKKSHNTRTRKSNNKTGKSSDNGQNGQSSSRSKNNNGTNKQNNTRTKEKQTLTQKRSSDKLPSLPKPVVYEPPPPPLGLWDESRASFSDVVARSDTTKHAMDTPVSLHTLPSPQTTATSPALLGPIGSK</sequence>
<evidence type="ECO:0000256" key="1">
    <source>
        <dbReference type="SAM" id="MobiDB-lite"/>
    </source>
</evidence>
<feature type="compositionally biased region" description="Low complexity" evidence="1">
    <location>
        <begin position="1025"/>
        <end position="1052"/>
    </location>
</feature>
<reference evidence="6" key="1">
    <citation type="submission" date="2015-11" db="EMBL/GenBank/DDBJ databases">
        <title>De novo transcriptome assembly of four potential Pierce s Disease insect vectors from Arizona vineyards.</title>
        <authorList>
            <person name="Tassone E.E."/>
        </authorList>
    </citation>
    <scope>NUCLEOTIDE SEQUENCE</scope>
</reference>
<feature type="compositionally biased region" description="Basic and acidic residues" evidence="1">
    <location>
        <begin position="803"/>
        <end position="818"/>
    </location>
</feature>
<keyword evidence="2" id="KW-0812">Transmembrane</keyword>
<evidence type="ECO:0000259" key="5">
    <source>
        <dbReference type="Pfam" id="PF24501"/>
    </source>
</evidence>
<feature type="transmembrane region" description="Helical" evidence="2">
    <location>
        <begin position="676"/>
        <end position="695"/>
    </location>
</feature>
<keyword evidence="2" id="KW-1133">Transmembrane helix</keyword>
<feature type="transmembrane region" description="Helical" evidence="2">
    <location>
        <begin position="702"/>
        <end position="724"/>
    </location>
</feature>
<feature type="compositionally biased region" description="Low complexity" evidence="1">
    <location>
        <begin position="873"/>
        <end position="887"/>
    </location>
</feature>
<evidence type="ECO:0000256" key="2">
    <source>
        <dbReference type="SAM" id="Phobius"/>
    </source>
</evidence>
<feature type="compositionally biased region" description="Basic residues" evidence="1">
    <location>
        <begin position="1010"/>
        <end position="1021"/>
    </location>
</feature>
<dbReference type="EMBL" id="GEBQ01019285">
    <property type="protein sequence ID" value="JAT20692.1"/>
    <property type="molecule type" value="Transcribed_RNA"/>
</dbReference>
<feature type="compositionally biased region" description="Pro residues" evidence="1">
    <location>
        <begin position="888"/>
        <end position="900"/>
    </location>
</feature>
<protein>
    <recommendedName>
        <fullName evidence="7">Transmembrane protein 131-like N-terminal domain-containing protein</fullName>
    </recommendedName>
</protein>
<dbReference type="Pfam" id="PF24501">
    <property type="entry name" value="Ig_TMEM131L_5"/>
    <property type="match status" value="1"/>
</dbReference>
<feature type="domain" description="TMEM131L third Ig-like" evidence="3">
    <location>
        <begin position="49"/>
        <end position="131"/>
    </location>
</feature>
<keyword evidence="2" id="KW-0472">Membrane</keyword>
<organism evidence="6">
    <name type="scientific">Graphocephala atropunctata</name>
    <dbReference type="NCBI Taxonomy" id="36148"/>
    <lineage>
        <taxon>Eukaryota</taxon>
        <taxon>Metazoa</taxon>
        <taxon>Ecdysozoa</taxon>
        <taxon>Arthropoda</taxon>
        <taxon>Hexapoda</taxon>
        <taxon>Insecta</taxon>
        <taxon>Pterygota</taxon>
        <taxon>Neoptera</taxon>
        <taxon>Paraneoptera</taxon>
        <taxon>Hemiptera</taxon>
        <taxon>Auchenorrhyncha</taxon>
        <taxon>Membracoidea</taxon>
        <taxon>Cicadellidae</taxon>
        <taxon>Cicadellinae</taxon>
        <taxon>Cicadellini</taxon>
        <taxon>Graphocephala</taxon>
    </lineage>
</organism>
<proteinExistence type="predicted"/>
<dbReference type="InterPro" id="IPR055437">
    <property type="entry name" value="TMEM131L_Ig_5"/>
</dbReference>
<gene>
    <name evidence="6" type="ORF">g.29709</name>
</gene>
<evidence type="ECO:0000259" key="4">
    <source>
        <dbReference type="Pfam" id="PF24499"/>
    </source>
</evidence>
<feature type="domain" description="TMEM131L fifth Ig-like" evidence="5">
    <location>
        <begin position="605"/>
        <end position="668"/>
    </location>
</feature>
<feature type="compositionally biased region" description="Basic and acidic residues" evidence="1">
    <location>
        <begin position="836"/>
        <end position="860"/>
    </location>
</feature>
<feature type="non-terminal residue" evidence="6">
    <location>
        <position position="1137"/>
    </location>
</feature>
<feature type="region of interest" description="Disordered" evidence="1">
    <location>
        <begin position="760"/>
        <end position="1090"/>
    </location>
</feature>
<dbReference type="InterPro" id="IPR055436">
    <property type="entry name" value="Ig_TMEM131L_4"/>
</dbReference>
<feature type="domain" description="TMEM131L fourth Ig-like" evidence="4">
    <location>
        <begin position="420"/>
        <end position="553"/>
    </location>
</feature>
<dbReference type="PANTHER" id="PTHR22050:SF0">
    <property type="entry name" value="TRANSMEMBRANE PROTEIN 131 HOMOLOG"/>
    <property type="match status" value="1"/>
</dbReference>
<feature type="non-terminal residue" evidence="6">
    <location>
        <position position="1"/>
    </location>
</feature>
<evidence type="ECO:0000313" key="6">
    <source>
        <dbReference type="EMBL" id="JAT20692.1"/>
    </source>
</evidence>
<dbReference type="GO" id="GO:0016020">
    <property type="term" value="C:membrane"/>
    <property type="evidence" value="ECO:0007669"/>
    <property type="project" value="TreeGrafter"/>
</dbReference>
<dbReference type="Gene3D" id="2.60.40.10">
    <property type="entry name" value="Immunoglobulins"/>
    <property type="match status" value="1"/>
</dbReference>
<dbReference type="InterPro" id="IPR055435">
    <property type="entry name" value="Ig_TMEM131L_3"/>
</dbReference>
<accession>A0A1B6LAE5</accession>
<dbReference type="InterPro" id="IPR039877">
    <property type="entry name" value="TMEM131-like"/>
</dbReference>
<dbReference type="Pfam" id="PF24498">
    <property type="entry name" value="Ig_TMEM131L_3"/>
    <property type="match status" value="1"/>
</dbReference>
<feature type="compositionally biased region" description="Low complexity" evidence="1">
    <location>
        <begin position="760"/>
        <end position="770"/>
    </location>
</feature>
<feature type="region of interest" description="Disordered" evidence="1">
    <location>
        <begin position="1105"/>
        <end position="1137"/>
    </location>
</feature>
<dbReference type="PANTHER" id="PTHR22050">
    <property type="entry name" value="RW1 PROTEIN HOMOLOG"/>
    <property type="match status" value="1"/>
</dbReference>
<feature type="compositionally biased region" description="Basic and acidic residues" evidence="1">
    <location>
        <begin position="947"/>
        <end position="957"/>
    </location>
</feature>